<dbReference type="InterPro" id="IPR002347">
    <property type="entry name" value="SDR_fam"/>
</dbReference>
<dbReference type="InterPro" id="IPR036291">
    <property type="entry name" value="NAD(P)-bd_dom_sf"/>
</dbReference>
<dbReference type="eggNOG" id="COG4221">
    <property type="taxonomic scope" value="Bacteria"/>
</dbReference>
<dbReference type="GO" id="GO:0019290">
    <property type="term" value="P:siderophore biosynthetic process"/>
    <property type="evidence" value="ECO:0007669"/>
    <property type="project" value="InterPro"/>
</dbReference>
<accession>A0A017T1N7</accession>
<evidence type="ECO:0000313" key="1">
    <source>
        <dbReference type="EMBL" id="EYF02907.1"/>
    </source>
</evidence>
<reference evidence="1 2" key="1">
    <citation type="submission" date="2013-05" db="EMBL/GenBank/DDBJ databases">
        <title>Genome assembly of Chondromyces apiculatus DSM 436.</title>
        <authorList>
            <person name="Sharma G."/>
            <person name="Khatri I."/>
            <person name="Kaur C."/>
            <person name="Mayilraj S."/>
            <person name="Subramanian S."/>
        </authorList>
    </citation>
    <scope>NUCLEOTIDE SEQUENCE [LARGE SCALE GENOMIC DNA]</scope>
    <source>
        <strain evidence="1 2">DSM 436</strain>
    </source>
</reference>
<protein>
    <submittedName>
        <fullName evidence="1">Putative Short-chain dehydrogenase/reductase family protein</fullName>
    </submittedName>
</protein>
<dbReference type="InterPro" id="IPR003560">
    <property type="entry name" value="DHB_DH"/>
</dbReference>
<keyword evidence="2" id="KW-1185">Reference proteome</keyword>
<dbReference type="AlphaFoldDB" id="A0A017T1N7"/>
<sequence length="212" mass="22143">MVGMGPGIGLAVAKRFGREGFRVAALARSSANLEGCRKELAAQGMETHAFVTDAGDPASLAATFAEVRAALGDPSVLVYNAAVLHMATASALDPAQLANDFQVNVTGALASAQQVLPAMRAAQRGTLLFTGGGLALDPFPQFASLAIGKAGIRSLAFSLAKELEADGIHAATVTVCGMVKPGTRYDPDLIAEEYWKLHTQPAGSWEREMVFR</sequence>
<comment type="caution">
    <text evidence="1">The sequence shown here is derived from an EMBL/GenBank/DDBJ whole genome shotgun (WGS) entry which is preliminary data.</text>
</comment>
<dbReference type="Pfam" id="PF00106">
    <property type="entry name" value="adh_short"/>
    <property type="match status" value="1"/>
</dbReference>
<dbReference type="EMBL" id="ASRX01000053">
    <property type="protein sequence ID" value="EYF02907.1"/>
    <property type="molecule type" value="Genomic_DNA"/>
</dbReference>
<dbReference type="GO" id="GO:0008667">
    <property type="term" value="F:2,3-dihydro-2,3-dihydroxybenzoate dehydrogenase activity"/>
    <property type="evidence" value="ECO:0007669"/>
    <property type="project" value="InterPro"/>
</dbReference>
<organism evidence="1 2">
    <name type="scientific">Chondromyces apiculatus DSM 436</name>
    <dbReference type="NCBI Taxonomy" id="1192034"/>
    <lineage>
        <taxon>Bacteria</taxon>
        <taxon>Pseudomonadati</taxon>
        <taxon>Myxococcota</taxon>
        <taxon>Polyangia</taxon>
        <taxon>Polyangiales</taxon>
        <taxon>Polyangiaceae</taxon>
        <taxon>Chondromyces</taxon>
    </lineage>
</organism>
<dbReference type="PRINTS" id="PR01397">
    <property type="entry name" value="DHBDHDRGNASE"/>
</dbReference>
<dbReference type="SUPFAM" id="SSF51735">
    <property type="entry name" value="NAD(P)-binding Rossmann-fold domains"/>
    <property type="match status" value="1"/>
</dbReference>
<dbReference type="PANTHER" id="PTHR43431:SF1">
    <property type="entry name" value="OS08G0476300 PROTEIN"/>
    <property type="match status" value="1"/>
</dbReference>
<dbReference type="Gene3D" id="3.40.50.720">
    <property type="entry name" value="NAD(P)-binding Rossmann-like Domain"/>
    <property type="match status" value="1"/>
</dbReference>
<proteinExistence type="predicted"/>
<name>A0A017T1N7_9BACT</name>
<dbReference type="PANTHER" id="PTHR43431">
    <property type="entry name" value="OXIDOREDUCTASE, SHORT CHAIN DEHYDROGENASE/REDUCTASE FAMILY (AFU_ORTHOLOGUE AFUA_5G14000)"/>
    <property type="match status" value="1"/>
</dbReference>
<evidence type="ECO:0000313" key="2">
    <source>
        <dbReference type="Proteomes" id="UP000019678"/>
    </source>
</evidence>
<dbReference type="Proteomes" id="UP000019678">
    <property type="component" value="Unassembled WGS sequence"/>
</dbReference>
<dbReference type="STRING" id="1192034.CAP_6330"/>
<gene>
    <name evidence="1" type="ORF">CAP_6330</name>
</gene>